<dbReference type="PANTHER" id="PTHR13105">
    <property type="entry name" value="MYELOID LEUKEMIA FACTOR"/>
    <property type="match status" value="1"/>
</dbReference>
<keyword evidence="4" id="KW-0597">Phosphoprotein</keyword>
<dbReference type="AlphaFoldDB" id="A0A1I7UUM9"/>
<proteinExistence type="inferred from homology"/>
<protein>
    <submittedName>
        <fullName evidence="7">Myeloid leukemia factor</fullName>
    </submittedName>
</protein>
<comment type="subcellular location">
    <subcellularLocation>
        <location evidence="1">Cytoplasm</location>
    </subcellularLocation>
</comment>
<evidence type="ECO:0000256" key="1">
    <source>
        <dbReference type="ARBA" id="ARBA00004496"/>
    </source>
</evidence>
<dbReference type="GO" id="GO:0005737">
    <property type="term" value="C:cytoplasm"/>
    <property type="evidence" value="ECO:0007669"/>
    <property type="project" value="UniProtKB-SubCell"/>
</dbReference>
<evidence type="ECO:0000256" key="4">
    <source>
        <dbReference type="ARBA" id="ARBA00022553"/>
    </source>
</evidence>
<evidence type="ECO:0000313" key="6">
    <source>
        <dbReference type="Proteomes" id="UP000095282"/>
    </source>
</evidence>
<evidence type="ECO:0000256" key="3">
    <source>
        <dbReference type="ARBA" id="ARBA00022490"/>
    </source>
</evidence>
<organism evidence="6 7">
    <name type="scientific">Caenorhabditis tropicalis</name>
    <dbReference type="NCBI Taxonomy" id="1561998"/>
    <lineage>
        <taxon>Eukaryota</taxon>
        <taxon>Metazoa</taxon>
        <taxon>Ecdysozoa</taxon>
        <taxon>Nematoda</taxon>
        <taxon>Chromadorea</taxon>
        <taxon>Rhabditida</taxon>
        <taxon>Rhabditina</taxon>
        <taxon>Rhabditomorpha</taxon>
        <taxon>Rhabditoidea</taxon>
        <taxon>Rhabditidae</taxon>
        <taxon>Peloderinae</taxon>
        <taxon>Caenorhabditis</taxon>
    </lineage>
</organism>
<feature type="compositionally biased region" description="Basic and acidic residues" evidence="5">
    <location>
        <begin position="158"/>
        <end position="172"/>
    </location>
</feature>
<dbReference type="Proteomes" id="UP000095282">
    <property type="component" value="Unplaced"/>
</dbReference>
<sequence length="289" mass="31739">MFNGDDDFPMGAMHSFGQMHQQMMNEMNMMTGGILRNMGMGGFPGGMMGGPFGGIMGHPFGAITDGTGQPPSRRRQELEMNPFAPFGGLLGGLGGMGMMMPPPGQGANMYMSSSVMTIGPDGKPRVEQQTVRRHGDVTETKRRVDRNGESSMSIGHSIGDRSHFIDKKRDRDGNVRKQQRFVNLDEANAEAFDREFSTRVRQGYGGTPRSNLREIDNGSTNRRSPGTRRTEDRTGSRGAPIVTLPEEEEPYQSRSSTSHRIGGPLIREISEEEAEQTSSSVPKKRRGPI</sequence>
<accession>A0A1I7UUM9</accession>
<reference evidence="7" key="1">
    <citation type="submission" date="2016-11" db="UniProtKB">
        <authorList>
            <consortium name="WormBaseParasite"/>
        </authorList>
    </citation>
    <scope>IDENTIFICATION</scope>
</reference>
<dbReference type="Pfam" id="PF10248">
    <property type="entry name" value="Mlf1IP"/>
    <property type="match status" value="1"/>
</dbReference>
<dbReference type="WBParaSite" id="Csp11.Scaffold630.g19520.t1">
    <property type="protein sequence ID" value="Csp11.Scaffold630.g19520.t1"/>
    <property type="gene ID" value="Csp11.Scaffold630.g19520"/>
</dbReference>
<dbReference type="STRING" id="1561998.A0A1I7UUM9"/>
<evidence type="ECO:0000256" key="5">
    <source>
        <dbReference type="SAM" id="MobiDB-lite"/>
    </source>
</evidence>
<comment type="similarity">
    <text evidence="2">Belongs to the MLF family.</text>
</comment>
<dbReference type="eggNOG" id="KOG4049">
    <property type="taxonomic scope" value="Eukaryota"/>
</dbReference>
<feature type="region of interest" description="Disordered" evidence="5">
    <location>
        <begin position="140"/>
        <end position="172"/>
    </location>
</feature>
<keyword evidence="6" id="KW-1185">Reference proteome</keyword>
<feature type="region of interest" description="Disordered" evidence="5">
    <location>
        <begin position="198"/>
        <end position="289"/>
    </location>
</feature>
<evidence type="ECO:0000256" key="2">
    <source>
        <dbReference type="ARBA" id="ARBA00008332"/>
    </source>
</evidence>
<evidence type="ECO:0000313" key="7">
    <source>
        <dbReference type="WBParaSite" id="Csp11.Scaffold630.g19520.t1"/>
    </source>
</evidence>
<dbReference type="InterPro" id="IPR019376">
    <property type="entry name" value="Myeloid_leukemia_factor"/>
</dbReference>
<name>A0A1I7UUM9_9PELO</name>
<keyword evidence="3" id="KW-0963">Cytoplasm</keyword>